<dbReference type="InterPro" id="IPR002933">
    <property type="entry name" value="Peptidase_M20"/>
</dbReference>
<keyword evidence="1" id="KW-0645">Protease</keyword>
<evidence type="ECO:0000256" key="1">
    <source>
        <dbReference type="ARBA" id="ARBA00022670"/>
    </source>
</evidence>
<dbReference type="Pfam" id="PF01546">
    <property type="entry name" value="Peptidase_M20"/>
    <property type="match status" value="1"/>
</dbReference>
<dbReference type="GO" id="GO:0006508">
    <property type="term" value="P:proteolysis"/>
    <property type="evidence" value="ECO:0007669"/>
    <property type="project" value="UniProtKB-KW"/>
</dbReference>
<dbReference type="AlphaFoldDB" id="A0A183IGZ4"/>
<evidence type="ECO:0000256" key="2">
    <source>
        <dbReference type="ARBA" id="ARBA00022723"/>
    </source>
</evidence>
<sequence length="321" mass="36178">MEESGSEGLEEALQNRKNTWLKDVDYVCIADNYWIGTRTPCITYGLRGVCYYGVEIKCASQDLHSGVFGGSVYEAMSDLVYVMDHLVDKHGKLLIPGIYDKVAPVTEEERASYRKIDFDVAEYRKSIGVQRLLHEDKAELLMHRWRYPTLSLHGIEGAFSGSGAKTIIPNKVIGKFSIRIVPNQTPNEVDMLVISYVKRLFKDRGTPNVCRVYSCHNGPAWLSNPDHPHYLAGRRAVKRVYGVEPDLTREGGSIPITITFQECTGKNVMLLAIGAGDDMAHSQNEKIDLRNYINGVCCFECSNISFKDINAIVFIKLLLFW</sequence>
<keyword evidence="2" id="KW-0479">Metal-binding</keyword>
<dbReference type="InterPro" id="IPR051458">
    <property type="entry name" value="Cyt/Met_Dipeptidase"/>
</dbReference>
<evidence type="ECO:0000313" key="7">
    <source>
        <dbReference type="WBParaSite" id="SBAD_0000302801-mRNA-1"/>
    </source>
</evidence>
<name>A0A183IGZ4_9BILA</name>
<dbReference type="WBParaSite" id="SBAD_0000302801-mRNA-1">
    <property type="protein sequence ID" value="SBAD_0000302801-mRNA-1"/>
    <property type="gene ID" value="SBAD_0000302801"/>
</dbReference>
<dbReference type="GO" id="GO:0046872">
    <property type="term" value="F:metal ion binding"/>
    <property type="evidence" value="ECO:0007669"/>
    <property type="project" value="UniProtKB-KW"/>
</dbReference>
<keyword evidence="3" id="KW-0378">Hydrolase</keyword>
<dbReference type="PANTHER" id="PTHR43270">
    <property type="entry name" value="BETA-ALA-HIS DIPEPTIDASE"/>
    <property type="match status" value="1"/>
</dbReference>
<gene>
    <name evidence="5" type="ORF">SBAD_LOCUS2889</name>
</gene>
<organism evidence="7">
    <name type="scientific">Soboliphyme baturini</name>
    <dbReference type="NCBI Taxonomy" id="241478"/>
    <lineage>
        <taxon>Eukaryota</taxon>
        <taxon>Metazoa</taxon>
        <taxon>Ecdysozoa</taxon>
        <taxon>Nematoda</taxon>
        <taxon>Enoplea</taxon>
        <taxon>Dorylaimia</taxon>
        <taxon>Dioctophymatida</taxon>
        <taxon>Dioctophymatoidea</taxon>
        <taxon>Soboliphymatidae</taxon>
        <taxon>Soboliphyme</taxon>
    </lineage>
</organism>
<evidence type="ECO:0000313" key="6">
    <source>
        <dbReference type="Proteomes" id="UP000270296"/>
    </source>
</evidence>
<dbReference type="InterPro" id="IPR011650">
    <property type="entry name" value="Peptidase_M20_dimer"/>
</dbReference>
<dbReference type="OrthoDB" id="7832001at2759"/>
<dbReference type="PANTHER" id="PTHR43270:SF4">
    <property type="entry name" value="CARNOSINE DIPEPTIDASE 2, ISOFORM A"/>
    <property type="match status" value="1"/>
</dbReference>
<dbReference type="Pfam" id="PF07687">
    <property type="entry name" value="M20_dimer"/>
    <property type="match status" value="1"/>
</dbReference>
<dbReference type="EMBL" id="UZAM01007462">
    <property type="protein sequence ID" value="VDO99273.1"/>
    <property type="molecule type" value="Genomic_DNA"/>
</dbReference>
<evidence type="ECO:0000313" key="5">
    <source>
        <dbReference type="EMBL" id="VDO99273.1"/>
    </source>
</evidence>
<dbReference type="Gene3D" id="3.30.70.360">
    <property type="match status" value="1"/>
</dbReference>
<proteinExistence type="predicted"/>
<reference evidence="7" key="1">
    <citation type="submission" date="2016-06" db="UniProtKB">
        <authorList>
            <consortium name="WormBaseParasite"/>
        </authorList>
    </citation>
    <scope>IDENTIFICATION</scope>
</reference>
<dbReference type="SUPFAM" id="SSF53187">
    <property type="entry name" value="Zn-dependent exopeptidases"/>
    <property type="match status" value="2"/>
</dbReference>
<dbReference type="GO" id="GO:0008233">
    <property type="term" value="F:peptidase activity"/>
    <property type="evidence" value="ECO:0007669"/>
    <property type="project" value="UniProtKB-KW"/>
</dbReference>
<dbReference type="Proteomes" id="UP000270296">
    <property type="component" value="Unassembled WGS sequence"/>
</dbReference>
<keyword evidence="6" id="KW-1185">Reference proteome</keyword>
<accession>A0A183IGZ4</accession>
<evidence type="ECO:0000259" key="4">
    <source>
        <dbReference type="Pfam" id="PF07687"/>
    </source>
</evidence>
<feature type="domain" description="Peptidase M20 dimerisation" evidence="4">
    <location>
        <begin position="53"/>
        <end position="202"/>
    </location>
</feature>
<evidence type="ECO:0000256" key="3">
    <source>
        <dbReference type="ARBA" id="ARBA00022801"/>
    </source>
</evidence>
<reference evidence="5 6" key="2">
    <citation type="submission" date="2018-11" db="EMBL/GenBank/DDBJ databases">
        <authorList>
            <consortium name="Pathogen Informatics"/>
        </authorList>
    </citation>
    <scope>NUCLEOTIDE SEQUENCE [LARGE SCALE GENOMIC DNA]</scope>
</reference>
<protein>
    <submittedName>
        <fullName evidence="7">M20_dimer domain-containing protein</fullName>
    </submittedName>
</protein>